<evidence type="ECO:0000256" key="1">
    <source>
        <dbReference type="SAM" id="SignalP"/>
    </source>
</evidence>
<dbReference type="SMART" id="SM00028">
    <property type="entry name" value="TPR"/>
    <property type="match status" value="2"/>
</dbReference>
<name>A0A4R6R6H8_9BURK</name>
<dbReference type="Gene3D" id="1.25.40.10">
    <property type="entry name" value="Tetratricopeptide repeat domain"/>
    <property type="match status" value="1"/>
</dbReference>
<evidence type="ECO:0008006" key="4">
    <source>
        <dbReference type="Google" id="ProtNLM"/>
    </source>
</evidence>
<dbReference type="InterPro" id="IPR011990">
    <property type="entry name" value="TPR-like_helical_dom_sf"/>
</dbReference>
<dbReference type="RefSeq" id="WP_133610408.1">
    <property type="nucleotide sequence ID" value="NZ_SNXW01000008.1"/>
</dbReference>
<dbReference type="SUPFAM" id="SSF49464">
    <property type="entry name" value="Carboxypeptidase regulatory domain-like"/>
    <property type="match status" value="1"/>
</dbReference>
<dbReference type="OrthoDB" id="5943at2"/>
<evidence type="ECO:0000313" key="2">
    <source>
        <dbReference type="EMBL" id="TDP81404.1"/>
    </source>
</evidence>
<evidence type="ECO:0000313" key="3">
    <source>
        <dbReference type="Proteomes" id="UP000294593"/>
    </source>
</evidence>
<accession>A0A4R6R6H8</accession>
<reference evidence="2 3" key="1">
    <citation type="submission" date="2019-03" db="EMBL/GenBank/DDBJ databases">
        <title>Genomic Encyclopedia of Type Strains, Phase IV (KMG-IV): sequencing the most valuable type-strain genomes for metagenomic binning, comparative biology and taxonomic classification.</title>
        <authorList>
            <person name="Goeker M."/>
        </authorList>
    </citation>
    <scope>NUCLEOTIDE SEQUENCE [LARGE SCALE GENOMIC DNA]</scope>
    <source>
        <strain evidence="2 3">DSM 11901</strain>
    </source>
</reference>
<gene>
    <name evidence="2" type="ORF">EV672_108189</name>
</gene>
<dbReference type="Proteomes" id="UP000294593">
    <property type="component" value="Unassembled WGS sequence"/>
</dbReference>
<keyword evidence="3" id="KW-1185">Reference proteome</keyword>
<organism evidence="2 3">
    <name type="scientific">Aquabacterium commune</name>
    <dbReference type="NCBI Taxonomy" id="70586"/>
    <lineage>
        <taxon>Bacteria</taxon>
        <taxon>Pseudomonadati</taxon>
        <taxon>Pseudomonadota</taxon>
        <taxon>Betaproteobacteria</taxon>
        <taxon>Burkholderiales</taxon>
        <taxon>Aquabacterium</taxon>
    </lineage>
</organism>
<sequence length="620" mass="66583">MRPAFWTHPWWLLRAVLAALLLSGRALAAPADVPTLSGQVRLDQLDGAPLAGVSVLIGQKVVATTDAEGRFAIRWPRPSAATAGKEAVTLQLSRPGEAMAVVNDVLLTWPASLAASPAPVTLLVSAPETVVAWREFHLGQLVLRTSEQARVAALAAATKVGPQQLKMEGLAEWAAALDPLGQPAGTWALLAGKGHAAQMPALYREALQDWWRGDPKQALQVLSMIALQRAPVGTPSKDADLAQAWMLRVMLQLALGDSPAAIDTGWLATMTLPERPELWHLLGQLQMHHPGETLSQAHGALTRAHGSLTRALALYPTDNQTAVARLHDTLGRLLEGMKRPGEASEHWLKAMGLHAAMRSDADTVHTDAASRAGLNAARMQAMVGQHAQALATLSDVLVWRRALAAREPTLMRQYELATTLLNQELSHQKLKQTCLGEAAWREATRIVNELAEIDPARFLERKKRSARPPLPPDTCQNTAASVLRSHTPLSLPTSAALEALPAAEWEAQIKAWQDASRSEAGLAPAQSALAAQWSLAALGLQLRMAASEPGKHDQALARTLTRIGSLHQMSGKPALALASYREALAAWGKVRGTSDAPRWLPDIVETLKGRIAQLQAKPSA</sequence>
<comment type="caution">
    <text evidence="2">The sequence shown here is derived from an EMBL/GenBank/DDBJ whole genome shotgun (WGS) entry which is preliminary data.</text>
</comment>
<proteinExistence type="predicted"/>
<dbReference type="InterPro" id="IPR019734">
    <property type="entry name" value="TPR_rpt"/>
</dbReference>
<dbReference type="SUPFAM" id="SSF48452">
    <property type="entry name" value="TPR-like"/>
    <property type="match status" value="1"/>
</dbReference>
<protein>
    <recommendedName>
        <fullName evidence="4">Tetratricopeptide repeat protein</fullName>
    </recommendedName>
</protein>
<dbReference type="InterPro" id="IPR008969">
    <property type="entry name" value="CarboxyPept-like_regulatory"/>
</dbReference>
<keyword evidence="1" id="KW-0732">Signal</keyword>
<feature type="signal peptide" evidence="1">
    <location>
        <begin position="1"/>
        <end position="28"/>
    </location>
</feature>
<feature type="chain" id="PRO_5020793958" description="Tetratricopeptide repeat protein" evidence="1">
    <location>
        <begin position="29"/>
        <end position="620"/>
    </location>
</feature>
<dbReference type="AlphaFoldDB" id="A0A4R6R6H8"/>
<dbReference type="EMBL" id="SNXW01000008">
    <property type="protein sequence ID" value="TDP81404.1"/>
    <property type="molecule type" value="Genomic_DNA"/>
</dbReference>